<evidence type="ECO:0000256" key="9">
    <source>
        <dbReference type="ARBA" id="ARBA00023306"/>
    </source>
</evidence>
<evidence type="ECO:0000259" key="13">
    <source>
        <dbReference type="Pfam" id="PF12717"/>
    </source>
</evidence>
<evidence type="ECO:0000256" key="10">
    <source>
        <dbReference type="PIRNR" id="PIRNR017127"/>
    </source>
</evidence>
<evidence type="ECO:0000256" key="4">
    <source>
        <dbReference type="ARBA" id="ARBA00022454"/>
    </source>
</evidence>
<dbReference type="GO" id="GO:0000796">
    <property type="term" value="C:condensin complex"/>
    <property type="evidence" value="ECO:0007669"/>
    <property type="project" value="TreeGrafter"/>
</dbReference>
<keyword evidence="9 10" id="KW-0131">Cell cycle</keyword>
<accession>A0A8B8H4X6</accession>
<comment type="similarity">
    <text evidence="3 10">Belongs to the CND1 (condensin subunit 1) family.</text>
</comment>
<dbReference type="Pfam" id="PF12922">
    <property type="entry name" value="Cnd1_N"/>
    <property type="match status" value="1"/>
</dbReference>
<organism evidence="15">
    <name type="scientific">Apis mellifera</name>
    <name type="common">Honeybee</name>
    <dbReference type="NCBI Taxonomy" id="7460"/>
    <lineage>
        <taxon>Eukaryota</taxon>
        <taxon>Metazoa</taxon>
        <taxon>Ecdysozoa</taxon>
        <taxon>Arthropoda</taxon>
        <taxon>Hexapoda</taxon>
        <taxon>Insecta</taxon>
        <taxon>Pterygota</taxon>
        <taxon>Neoptera</taxon>
        <taxon>Endopterygota</taxon>
        <taxon>Hymenoptera</taxon>
        <taxon>Apocrita</taxon>
        <taxon>Aculeata</taxon>
        <taxon>Apoidea</taxon>
        <taxon>Anthophila</taxon>
        <taxon>Apidae</taxon>
        <taxon>Apis</taxon>
    </lineage>
</organism>
<evidence type="ECO:0000256" key="7">
    <source>
        <dbReference type="ARBA" id="ARBA00023067"/>
    </source>
</evidence>
<dbReference type="PANTHER" id="PTHR14222">
    <property type="entry name" value="CONDENSIN"/>
    <property type="match status" value="1"/>
</dbReference>
<gene>
    <name evidence="17" type="primary">LOC412035</name>
</gene>
<dbReference type="SUPFAM" id="SSF48371">
    <property type="entry name" value="ARM repeat"/>
    <property type="match status" value="1"/>
</dbReference>
<evidence type="ECO:0000256" key="2">
    <source>
        <dbReference type="ARBA" id="ARBA00004286"/>
    </source>
</evidence>
<dbReference type="InterPro" id="IPR032682">
    <property type="entry name" value="Cnd1_C"/>
</dbReference>
<feature type="domain" description="Condensin complex subunit 1 N-terminal" evidence="14">
    <location>
        <begin position="100"/>
        <end position="250"/>
    </location>
</feature>
<dbReference type="EnsemblMetazoa" id="XM_026443271">
    <property type="protein sequence ID" value="XP_026299056"/>
    <property type="gene ID" value="LOC412035"/>
</dbReference>
<dbReference type="GO" id="GO:0007076">
    <property type="term" value="P:mitotic chromosome condensation"/>
    <property type="evidence" value="ECO:0007669"/>
    <property type="project" value="InterPro"/>
</dbReference>
<sequence length="1434" mass="165000">MTKHLRKLHSKHRIHDMFLLNITVIMEIIVDELLQNRNGQYFVEKIVSIRILPQALDEAKSALQMNGINFILDHFDTFFSLIVHGNKIELPIIMRGFSRIHKAIEILVNDLENIFENGKELEEEDRLRFLNINKMLTYLFSWLLCHIDDEISKDVNDKYIGKRKKSAKSDIEEEWESDREKALEHIYRLLQLPLQKLWQPPIVEDSFIILFTKVCYKVLEQCKDSKCKHIRETIFEILGTSVKKYNHGISCVIRIIQLVKLHDILASHIAIGIIYMIKNCGCNGLIKEIMKEIDQSELSEPDSRNISIFLETIAASEPNLIIPILDDVMDYLGSEHYTMRNCTISIICEVIQKALTGDDLTQEQKVQRDECLNSLEEHILDNNAYVRSKVLQVWQRLCCEGAIPLARQGRLLAATALRLEDKSASVRKQALQLMRALLQSNPFAATLNKIEISKSLEKEEIKLRKLQTESVSKSVRGDNERLEFWNTLLPEIRKVLKEVINNEKNTDIEYDNEDEDINTDTAFEYIRQLMLKEKIFEAVTYLWKVCIKLKQKPDIENLSPEAKEECLFLFLLKTFMESENNLNNLKENIEEKQSIEENKEKEEIIAIKRVINYLRHCLEFATELEIAIPMTEKLLFSTTATDAIESCTLLGIASKFGIVGSAVAIRDALFQVFHRDQSVRNNIAVVYKDLYLNKNENQKSKRQKALTCMRSLIDLLKELQPGQSQALTQLILIWYNNNDIDNEMLQVLWETFSMKSPDTDSLDSRSALMLLTMIAQTQSCIISDNLEVLIKVGFGSRAKTDLLLARDTCRALLIIKHKNDDIEKSSIRYPNDHEMFKEILSLLIENFINIEEDGYISFATDAINAIYHLANQPDHLMKQVLSQVCIRGHFNNDSTQNTVSLFLLSKLLYLIGHIAIKEMVHLDTSVYKELKRRDIVRNLRKEKKSDKNEKDVNTIQRSKIEVSTPNSARQIILNKETSLIMEDNGEEAVEGATMDSNAEFINEILENHVVTGDGLLVNFVPLVLDVCQYHDKYNNEDIQAAGALALSKMMTVSSSFCEKSLQLLITILERSPYPGIRANVLIGISDLTTRFPNQIEPWMKHVYGRLRDEDTNVRRTCVRVLSSLIMREMVRVRGQISELALCIVDKDSQIRQDAKQFFKALSQKGNALYNVMPDILSRLTDPDLDINESDFQEILKHILNLLQKEKQIDSIIDKICARFKLATTERQWRDFAYCLSLMQFSVKSIRHLIESLPLLKDKIHHKQVLKALQSVIEQTKKKPNTKTICTELEEKIEELLKGTEDSKEDNTVIMPPPAVPKSRKRNKRVSNSEEEDDNIDSDSDLTSITKTKGSKKRKSWGCKSSSSSDSDNDLTIKTPRKQLKENAPAQTITRSSRKKRVNSIAATPSSLPKRNKQVTPMRIPERSSARLSQSRMRN</sequence>
<evidence type="ECO:0000256" key="12">
    <source>
        <dbReference type="SAM" id="MobiDB-lite"/>
    </source>
</evidence>
<feature type="domain" description="Condensin complex subunit 1 C-terminal" evidence="13">
    <location>
        <begin position="1076"/>
        <end position="1236"/>
    </location>
</feature>
<keyword evidence="7 10" id="KW-0226">DNA condensation</keyword>
<dbReference type="GO" id="GO:0010032">
    <property type="term" value="P:meiotic chromosome condensation"/>
    <property type="evidence" value="ECO:0007669"/>
    <property type="project" value="TreeGrafter"/>
</dbReference>
<dbReference type="InterPro" id="IPR011989">
    <property type="entry name" value="ARM-like"/>
</dbReference>
<dbReference type="GeneID" id="412035"/>
<proteinExistence type="inferred from homology"/>
<evidence type="ECO:0000313" key="17">
    <source>
        <dbReference type="RefSeq" id="XP_026299056.1"/>
    </source>
</evidence>
<evidence type="ECO:0000256" key="1">
    <source>
        <dbReference type="ARBA" id="ARBA00004123"/>
    </source>
</evidence>
<dbReference type="PANTHER" id="PTHR14222:SF2">
    <property type="entry name" value="CONDENSIN COMPLEX SUBUNIT 1"/>
    <property type="match status" value="1"/>
</dbReference>
<name>A0A7M7MPG7_APIME</name>
<keyword evidence="11" id="KW-0175">Coiled coil</keyword>
<evidence type="ECO:0000256" key="3">
    <source>
        <dbReference type="ARBA" id="ARBA00009606"/>
    </source>
</evidence>
<evidence type="ECO:0000313" key="15">
    <source>
        <dbReference type="EnsemblMetazoa" id="XP_026299056"/>
    </source>
</evidence>
<dbReference type="Proteomes" id="UP000005203">
    <property type="component" value="Linkage group LG10"/>
</dbReference>
<reference evidence="17" key="2">
    <citation type="submission" date="2025-04" db="UniProtKB">
        <authorList>
            <consortium name="RefSeq"/>
        </authorList>
    </citation>
    <scope>IDENTIFICATION</scope>
    <source>
        <strain evidence="17">DH4</strain>
        <tissue evidence="17">Whole body</tissue>
    </source>
</reference>
<keyword evidence="6 10" id="KW-0498">Mitosis</keyword>
<dbReference type="InterPro" id="IPR026971">
    <property type="entry name" value="CND1/NCAPD3"/>
</dbReference>
<protein>
    <recommendedName>
        <fullName evidence="10">Condensin complex subunit 1</fullName>
    </recommendedName>
</protein>
<dbReference type="Gene3D" id="1.25.10.10">
    <property type="entry name" value="Leucine-rich Repeat Variant"/>
    <property type="match status" value="2"/>
</dbReference>
<keyword evidence="5 10" id="KW-0132">Cell division</keyword>
<reference evidence="15" key="1">
    <citation type="submission" date="2021-01" db="UniProtKB">
        <authorList>
            <consortium name="EnsemblMetazoa"/>
        </authorList>
    </citation>
    <scope>IDENTIFICATION</scope>
    <source>
        <strain evidence="15">DH4</strain>
    </source>
</reference>
<evidence type="ECO:0000256" key="5">
    <source>
        <dbReference type="ARBA" id="ARBA00022618"/>
    </source>
</evidence>
<feature type="region of interest" description="Disordered" evidence="12">
    <location>
        <begin position="1297"/>
        <end position="1434"/>
    </location>
</feature>
<dbReference type="GO" id="GO:0000779">
    <property type="term" value="C:condensed chromosome, centromeric region"/>
    <property type="evidence" value="ECO:0007669"/>
    <property type="project" value="TreeGrafter"/>
</dbReference>
<comment type="subcellular location">
    <subcellularLocation>
        <location evidence="2">Chromosome</location>
    </subcellularLocation>
    <subcellularLocation>
        <location evidence="1">Nucleus</location>
    </subcellularLocation>
</comment>
<feature type="compositionally biased region" description="Acidic residues" evidence="12">
    <location>
        <begin position="1328"/>
        <end position="1339"/>
    </location>
</feature>
<accession>A0A7M7MPG7</accession>
<dbReference type="InterPro" id="IPR024324">
    <property type="entry name" value="Condensin_cplx_su1_N"/>
</dbReference>
<comment type="function">
    <text evidence="10">Regulatory subunit of the condensin complex, a complex required for conversion of interphase chromatin into mitotic-like condense chromosomes. The condensin complex probably introduces positive supercoils into relaxed DNA in the presence of type I topoisomerases and converts nicked DNA into positive knotted forms in the presence of type II topoisomerases.</text>
</comment>
<dbReference type="CTD" id="43491"/>
<keyword evidence="16" id="KW-1185">Reference proteome</keyword>
<dbReference type="PIRSF" id="PIRSF017127">
    <property type="entry name" value="Condensin_D2"/>
    <property type="match status" value="1"/>
</dbReference>
<evidence type="ECO:0000256" key="6">
    <source>
        <dbReference type="ARBA" id="ARBA00022776"/>
    </source>
</evidence>
<feature type="compositionally biased region" description="Polar residues" evidence="12">
    <location>
        <begin position="1425"/>
        <end position="1434"/>
    </location>
</feature>
<feature type="coiled-coil region" evidence="11">
    <location>
        <begin position="572"/>
        <end position="605"/>
    </location>
</feature>
<feature type="compositionally biased region" description="Basic and acidic residues" evidence="12">
    <location>
        <begin position="1297"/>
        <end position="1306"/>
    </location>
</feature>
<dbReference type="KEGG" id="ame:412035"/>
<dbReference type="GO" id="GO:0005634">
    <property type="term" value="C:nucleus"/>
    <property type="evidence" value="ECO:0007669"/>
    <property type="project" value="UniProtKB-SubCell"/>
</dbReference>
<dbReference type="InterPro" id="IPR016024">
    <property type="entry name" value="ARM-type_fold"/>
</dbReference>
<evidence type="ECO:0000256" key="11">
    <source>
        <dbReference type="SAM" id="Coils"/>
    </source>
</evidence>
<evidence type="ECO:0000313" key="16">
    <source>
        <dbReference type="Proteomes" id="UP000005203"/>
    </source>
</evidence>
<dbReference type="GO" id="GO:0042393">
    <property type="term" value="F:histone binding"/>
    <property type="evidence" value="ECO:0007669"/>
    <property type="project" value="TreeGrafter"/>
</dbReference>
<evidence type="ECO:0000259" key="14">
    <source>
        <dbReference type="Pfam" id="PF12922"/>
    </source>
</evidence>
<dbReference type="GO" id="GO:0051301">
    <property type="term" value="P:cell division"/>
    <property type="evidence" value="ECO:0007669"/>
    <property type="project" value="UniProtKB-KW"/>
</dbReference>
<dbReference type="OrthoDB" id="436262at2759"/>
<dbReference type="InterPro" id="IPR007673">
    <property type="entry name" value="Condensin_cplx_su1"/>
</dbReference>
<dbReference type="Pfam" id="PF12717">
    <property type="entry name" value="Cnd1"/>
    <property type="match status" value="1"/>
</dbReference>
<evidence type="ECO:0000256" key="8">
    <source>
        <dbReference type="ARBA" id="ARBA00023242"/>
    </source>
</evidence>
<keyword evidence="8" id="KW-0539">Nucleus</keyword>
<keyword evidence="4" id="KW-0158">Chromosome</keyword>
<dbReference type="RefSeq" id="XP_026299056.1">
    <property type="nucleotide sequence ID" value="XM_026443271.1"/>
</dbReference>